<evidence type="ECO:0000256" key="4">
    <source>
        <dbReference type="ARBA" id="ARBA00022806"/>
    </source>
</evidence>
<feature type="compositionally biased region" description="Polar residues" evidence="7">
    <location>
        <begin position="1"/>
        <end position="15"/>
    </location>
</feature>
<dbReference type="InterPro" id="IPR005034">
    <property type="entry name" value="Dicer_dimerisation"/>
</dbReference>
<organism evidence="12 13">
    <name type="scientific">Protomyces lactucae-debilis</name>
    <dbReference type="NCBI Taxonomy" id="2754530"/>
    <lineage>
        <taxon>Eukaryota</taxon>
        <taxon>Fungi</taxon>
        <taxon>Dikarya</taxon>
        <taxon>Ascomycota</taxon>
        <taxon>Taphrinomycotina</taxon>
        <taxon>Taphrinomycetes</taxon>
        <taxon>Taphrinales</taxon>
        <taxon>Protomycetaceae</taxon>
        <taxon>Protomyces</taxon>
    </lineage>
</organism>
<dbReference type="Proteomes" id="UP000193685">
    <property type="component" value="Unassembled WGS sequence"/>
</dbReference>
<keyword evidence="13" id="KW-1185">Reference proteome</keyword>
<dbReference type="Gene3D" id="3.30.160.380">
    <property type="entry name" value="Dicer dimerisation domain"/>
    <property type="match status" value="1"/>
</dbReference>
<dbReference type="GO" id="GO:0006396">
    <property type="term" value="P:RNA processing"/>
    <property type="evidence" value="ECO:0007669"/>
    <property type="project" value="InterPro"/>
</dbReference>
<evidence type="ECO:0008006" key="14">
    <source>
        <dbReference type="Google" id="ProtNLM"/>
    </source>
</evidence>
<dbReference type="CDD" id="cd00593">
    <property type="entry name" value="RIBOc"/>
    <property type="match status" value="2"/>
</dbReference>
<feature type="domain" description="RNase III" evidence="8">
    <location>
        <begin position="1177"/>
        <end position="1332"/>
    </location>
</feature>
<accession>A0A1Y2F2P3</accession>
<feature type="domain" description="Helicase C-terminal" evidence="10">
    <location>
        <begin position="399"/>
        <end position="577"/>
    </location>
</feature>
<dbReference type="PROSITE" id="PS51194">
    <property type="entry name" value="HELICASE_CTER"/>
    <property type="match status" value="1"/>
</dbReference>
<dbReference type="PROSITE" id="PS00517">
    <property type="entry name" value="RNASE_3_1"/>
    <property type="match status" value="1"/>
</dbReference>
<feature type="region of interest" description="Disordered" evidence="7">
    <location>
        <begin position="1"/>
        <end position="21"/>
    </location>
</feature>
<dbReference type="CDD" id="cd18034">
    <property type="entry name" value="DEXHc_dicer"/>
    <property type="match status" value="1"/>
</dbReference>
<dbReference type="GO" id="GO:0031047">
    <property type="term" value="P:regulatory ncRNA-mediated gene silencing"/>
    <property type="evidence" value="ECO:0007669"/>
    <property type="project" value="UniProtKB-ARBA"/>
</dbReference>
<comment type="similarity">
    <text evidence="6">Belongs to the helicase family. Dicer subfamily.</text>
</comment>
<dbReference type="Gene3D" id="1.10.1520.10">
    <property type="entry name" value="Ribonuclease III domain"/>
    <property type="match status" value="2"/>
</dbReference>
<dbReference type="InterPro" id="IPR014001">
    <property type="entry name" value="Helicase_ATP-bd"/>
</dbReference>
<dbReference type="GO" id="GO:0004386">
    <property type="term" value="F:helicase activity"/>
    <property type="evidence" value="ECO:0007669"/>
    <property type="project" value="UniProtKB-KW"/>
</dbReference>
<dbReference type="InterPro" id="IPR001650">
    <property type="entry name" value="Helicase_C-like"/>
</dbReference>
<feature type="domain" description="Dicer dsRNA-binding fold" evidence="11">
    <location>
        <begin position="602"/>
        <end position="692"/>
    </location>
</feature>
<dbReference type="SUPFAM" id="SSF69065">
    <property type="entry name" value="RNase III domain-like"/>
    <property type="match status" value="2"/>
</dbReference>
<keyword evidence="6" id="KW-0694">RNA-binding</keyword>
<keyword evidence="1" id="KW-0677">Repeat</keyword>
<dbReference type="Pfam" id="PF00270">
    <property type="entry name" value="DEAD"/>
    <property type="match status" value="1"/>
</dbReference>
<dbReference type="Pfam" id="PF03368">
    <property type="entry name" value="Dicer_dimer"/>
    <property type="match status" value="1"/>
</dbReference>
<dbReference type="GO" id="GO:0005524">
    <property type="term" value="F:ATP binding"/>
    <property type="evidence" value="ECO:0007669"/>
    <property type="project" value="UniProtKB-KW"/>
</dbReference>
<dbReference type="InterPro" id="IPR027417">
    <property type="entry name" value="P-loop_NTPase"/>
</dbReference>
<evidence type="ECO:0000259" key="11">
    <source>
        <dbReference type="PROSITE" id="PS51327"/>
    </source>
</evidence>
<proteinExistence type="inferred from homology"/>
<dbReference type="SMART" id="SM00490">
    <property type="entry name" value="HELICc"/>
    <property type="match status" value="1"/>
</dbReference>
<dbReference type="GO" id="GO:0004525">
    <property type="term" value="F:ribonuclease III activity"/>
    <property type="evidence" value="ECO:0007669"/>
    <property type="project" value="InterPro"/>
</dbReference>
<evidence type="ECO:0000256" key="7">
    <source>
        <dbReference type="SAM" id="MobiDB-lite"/>
    </source>
</evidence>
<dbReference type="PANTHER" id="PTHR14950:SF37">
    <property type="entry name" value="ENDORIBONUCLEASE DICER"/>
    <property type="match status" value="1"/>
</dbReference>
<keyword evidence="3" id="KW-0378">Hydrolase</keyword>
<feature type="domain" description="Helicase ATP-binding" evidence="9">
    <location>
        <begin position="63"/>
        <end position="260"/>
    </location>
</feature>
<dbReference type="InterPro" id="IPR038248">
    <property type="entry name" value="Dicer_dimer_sf"/>
</dbReference>
<evidence type="ECO:0000256" key="2">
    <source>
        <dbReference type="ARBA" id="ARBA00022741"/>
    </source>
</evidence>
<dbReference type="STRING" id="56484.A0A1Y2F2P3"/>
<evidence type="ECO:0000256" key="1">
    <source>
        <dbReference type="ARBA" id="ARBA00022737"/>
    </source>
</evidence>
<evidence type="ECO:0000256" key="3">
    <source>
        <dbReference type="ARBA" id="ARBA00022801"/>
    </source>
</evidence>
<dbReference type="InterPro" id="IPR036389">
    <property type="entry name" value="RNase_III_sf"/>
</dbReference>
<dbReference type="SUPFAM" id="SSF52540">
    <property type="entry name" value="P-loop containing nucleoside triphosphate hydrolases"/>
    <property type="match status" value="1"/>
</dbReference>
<dbReference type="OMA" id="LWCLEHT"/>
<name>A0A1Y2F2P3_PROLT</name>
<evidence type="ECO:0000313" key="12">
    <source>
        <dbReference type="EMBL" id="ORY78132.1"/>
    </source>
</evidence>
<comment type="caution">
    <text evidence="12">The sequence shown here is derived from an EMBL/GenBank/DDBJ whole genome shotgun (WGS) entry which is preliminary data.</text>
</comment>
<dbReference type="PANTHER" id="PTHR14950">
    <property type="entry name" value="DICER-RELATED"/>
    <property type="match status" value="1"/>
</dbReference>
<dbReference type="PROSITE" id="PS50142">
    <property type="entry name" value="RNASE_3_2"/>
    <property type="match status" value="2"/>
</dbReference>
<dbReference type="Pfam" id="PF00271">
    <property type="entry name" value="Helicase_C"/>
    <property type="match status" value="1"/>
</dbReference>
<dbReference type="EMBL" id="MCFI01000018">
    <property type="protein sequence ID" value="ORY78132.1"/>
    <property type="molecule type" value="Genomic_DNA"/>
</dbReference>
<keyword evidence="5" id="KW-0067">ATP-binding</keyword>
<evidence type="ECO:0000259" key="10">
    <source>
        <dbReference type="PROSITE" id="PS51194"/>
    </source>
</evidence>
<protein>
    <recommendedName>
        <fullName evidence="14">Dicer-like protein 1</fullName>
    </recommendedName>
</protein>
<sequence>MKKHSAISQTQSQTLEHARYGQVRDIAKQRRNLLQNPRNALQEATRERPPPKHLSPRDFQIELFKRAQEQNTIAVLDTGSGKTFIAAMLLKEHILGELAARELHARELLRQREPNDPTVPHRPRKLAFFLVDKVALAMQQSEFLQSSCPGEIGFLYGALGVDNYSKTQWIDIYDKHHAIVMTAQILVTCLARGFISMSEISLLIFDECHHAASNHPFALILRVYHEAKHDDRPRIFGMTASPVSSRKTPLTVIEKLEATMDARVCTPSLSSSLSSLVVRPEEIILRYDTMVPEDFGMEVDTYSLRKGASFNKSFKKLVASAEYVTTELGPWARERCWKMLVQDATDKSEAKSIYKEREGENLQETKDMLLDATKIVDQREDEVIQDPVLSPKVSLMLELLNEIYSGAEKRGEPIPVVLLFCERRVTAYLLLSLVAEIVKDKMHPNIKPSIFIGQGGADDAGVSMLIRRQVFVVDSFRRGDFNLLFATSVAEEGIDIPACNYVIRFDAFSNVAQYIQSRGRARHPGSRFIMFLENNAPKAEQALLDVKVAEARIREVCSQLPEDRVVSGVDVEMGNLDDQEDDASLVAHHFEGQANPLPEFAALNVVSAFCNSLGTNDFVIMAPTYKVSGSGIQWQGSCTLPAICGIPPVTGLVRKSRRSAKSSAAHAAVAALVQRKLVDEYYNPFKPEVNEEVDTNDEALLFRSRDQWPIRKPRLWQPRVAERFFVARVTTDRADGHYAPLLFITKDAPMPQLPLVEFSHEGRAFRMQVLILEGSITSTSERLAVMIQFTRRLLRFSIHKHFIADDPGDYPWFIGLDTGTGTLEAEAAISWQDMEHCAIDRSEQLNPALSRYNLHDALVREVLHNADYQFCGFDASMTADSKIPEHDARFDASAPDTTLREFYTTIEPDQQIVEGQKVIHARRLYKGFNYLAPPASRKRSADEMESTGKKIRKRDVYFLPQFCKLVNMKASVVLMGRLLPSLTLRLETLLLADEVNKQLGTSIRLDLLATAITARQANHGHDYERLEFLGDAFLKQIATVAVYLKFPHHPEGLLTSARTAIISNTNLRKLSIKLGFPAVMRTVPMSRPKWRYTNKVVEPQVLSPVETTHRLGFKQVADVVESILGAAFKSGGFDLGLQAAVAMGIEMFGINSWEAARALYSASPPPFLQRARTVDGEQQVTSIFGYQFANNGLLEQALRHGSCHIDADDPVPSYERLELLGDAVLDIEAASLVYDRYPSYGPDQLSNLKSYIVCNKTLGEVCEVIGLQKYLKQFNGGVLLALAEYATRARFQRQRKQKNGTKAEDDIASIVAPKFMSDMIESVIGAIFVDCGFRNEPINRILHNVLLPTLDLDAAASIKAPKPAMTLLSEYFQKYPCNAAELHRDVDKDETALNAHIAVRGQHTEQKSKLTLLIHGKQLLQIVEQSLAMAKLALANEALTLLRDNQWMKQVCDCAEKTLAKKLAAADPMDIEKLGESSADEADE</sequence>
<feature type="domain" description="RNase III" evidence="8">
    <location>
        <begin position="975"/>
        <end position="1132"/>
    </location>
</feature>
<reference evidence="12 13" key="1">
    <citation type="submission" date="2016-07" db="EMBL/GenBank/DDBJ databases">
        <title>Pervasive Adenine N6-methylation of Active Genes in Fungi.</title>
        <authorList>
            <consortium name="DOE Joint Genome Institute"/>
            <person name="Mondo S.J."/>
            <person name="Dannebaum R.O."/>
            <person name="Kuo R.C."/>
            <person name="Labutti K."/>
            <person name="Haridas S."/>
            <person name="Kuo A."/>
            <person name="Salamov A."/>
            <person name="Ahrendt S.R."/>
            <person name="Lipzen A."/>
            <person name="Sullivan W."/>
            <person name="Andreopoulos W.B."/>
            <person name="Clum A."/>
            <person name="Lindquist E."/>
            <person name="Daum C."/>
            <person name="Ramamoorthy G.K."/>
            <person name="Gryganskyi A."/>
            <person name="Culley D."/>
            <person name="Magnuson J.K."/>
            <person name="James T.Y."/>
            <person name="O'Malley M.A."/>
            <person name="Stajich J.E."/>
            <person name="Spatafora J.W."/>
            <person name="Visel A."/>
            <person name="Grigoriev I.V."/>
        </authorList>
    </citation>
    <scope>NUCLEOTIDE SEQUENCE [LARGE SCALE GENOMIC DNA]</scope>
    <source>
        <strain evidence="12 13">12-1054</strain>
    </source>
</reference>
<evidence type="ECO:0000259" key="8">
    <source>
        <dbReference type="PROSITE" id="PS50142"/>
    </source>
</evidence>
<keyword evidence="4" id="KW-0347">Helicase</keyword>
<dbReference type="GO" id="GO:0003723">
    <property type="term" value="F:RNA binding"/>
    <property type="evidence" value="ECO:0007669"/>
    <property type="project" value="UniProtKB-UniRule"/>
</dbReference>
<keyword evidence="2" id="KW-0547">Nucleotide-binding</keyword>
<evidence type="ECO:0000256" key="5">
    <source>
        <dbReference type="ARBA" id="ARBA00022840"/>
    </source>
</evidence>
<evidence type="ECO:0000256" key="6">
    <source>
        <dbReference type="PROSITE-ProRule" id="PRU00657"/>
    </source>
</evidence>
<dbReference type="InterPro" id="IPR011545">
    <property type="entry name" value="DEAD/DEAH_box_helicase_dom"/>
</dbReference>
<dbReference type="PROSITE" id="PS51192">
    <property type="entry name" value="HELICASE_ATP_BIND_1"/>
    <property type="match status" value="1"/>
</dbReference>
<evidence type="ECO:0000313" key="13">
    <source>
        <dbReference type="Proteomes" id="UP000193685"/>
    </source>
</evidence>
<dbReference type="RefSeq" id="XP_040723243.1">
    <property type="nucleotide sequence ID" value="XM_040865935.1"/>
</dbReference>
<dbReference type="Gene3D" id="3.40.50.300">
    <property type="entry name" value="P-loop containing nucleotide triphosphate hydrolases"/>
    <property type="match status" value="2"/>
</dbReference>
<dbReference type="OrthoDB" id="416741at2759"/>
<dbReference type="SMART" id="SM00487">
    <property type="entry name" value="DEXDc"/>
    <property type="match status" value="1"/>
</dbReference>
<dbReference type="InterPro" id="IPR000999">
    <property type="entry name" value="RNase_III_dom"/>
</dbReference>
<dbReference type="PROSITE" id="PS51327">
    <property type="entry name" value="DICER_DSRBF"/>
    <property type="match status" value="1"/>
</dbReference>
<gene>
    <name evidence="12" type="ORF">BCR37DRAFT_112367</name>
</gene>
<dbReference type="Pfam" id="PF00636">
    <property type="entry name" value="Ribonuclease_3"/>
    <property type="match status" value="2"/>
</dbReference>
<dbReference type="SMART" id="SM00535">
    <property type="entry name" value="RIBOc"/>
    <property type="match status" value="2"/>
</dbReference>
<dbReference type="GeneID" id="63782534"/>
<evidence type="ECO:0000259" key="9">
    <source>
        <dbReference type="PROSITE" id="PS51192"/>
    </source>
</evidence>